<dbReference type="Pfam" id="PF01636">
    <property type="entry name" value="APH"/>
    <property type="match status" value="1"/>
</dbReference>
<evidence type="ECO:0000259" key="1">
    <source>
        <dbReference type="Pfam" id="PF01636"/>
    </source>
</evidence>
<dbReference type="InterPro" id="IPR051678">
    <property type="entry name" value="AGP_Transferase"/>
</dbReference>
<dbReference type="Proteomes" id="UP001595615">
    <property type="component" value="Unassembled WGS sequence"/>
</dbReference>
<comment type="caution">
    <text evidence="2">The sequence shown here is derived from an EMBL/GenBank/DDBJ whole genome shotgun (WGS) entry which is preliminary data.</text>
</comment>
<dbReference type="InterPro" id="IPR041726">
    <property type="entry name" value="ACAD10_11_N"/>
</dbReference>
<dbReference type="SUPFAM" id="SSF56112">
    <property type="entry name" value="Protein kinase-like (PK-like)"/>
    <property type="match status" value="1"/>
</dbReference>
<dbReference type="PANTHER" id="PTHR21310:SF57">
    <property type="entry name" value="BLR2944 PROTEIN"/>
    <property type="match status" value="1"/>
</dbReference>
<name>A0ABV7X7Z6_9SPHN</name>
<dbReference type="InterPro" id="IPR011009">
    <property type="entry name" value="Kinase-like_dom_sf"/>
</dbReference>
<dbReference type="Gene3D" id="3.30.200.20">
    <property type="entry name" value="Phosphorylase Kinase, domain 1"/>
    <property type="match status" value="1"/>
</dbReference>
<keyword evidence="3" id="KW-1185">Reference proteome</keyword>
<sequence length="335" mass="36350">MSDNIEALLEKCLSIRWGQPVSVSGLKRFHGGAARETYRFDATSGGTTRGLVLRRDPASSLIETDRRTEFAALAAVHGSEVPVPEPLFVDESGAELGAPGFIMSEVADVKPGGILTPDAYAPHGAWVGEQMFTILGHIHAADPAAFVTGTPPPAPEDCWRQRLDHWAAAVTADALGPEPIFWAGVRWLERNPPPTPSRLAIVHGDYRSGNFLVDDNGRIGAIVDWEMAHIGDPLEDLAWAMDPLWSHGSPGRPAGTVDEATAIAHWRRTSGLTVDPTAFAWWRVYAQVMGLAIWISSAREVASGRSIDPIMVFSSLYTYRFHNRTLAATLRSLAA</sequence>
<dbReference type="EMBL" id="JBHRXV010000001">
    <property type="protein sequence ID" value="MFC3711313.1"/>
    <property type="molecule type" value="Genomic_DNA"/>
</dbReference>
<evidence type="ECO:0000313" key="3">
    <source>
        <dbReference type="Proteomes" id="UP001595615"/>
    </source>
</evidence>
<dbReference type="InterPro" id="IPR002575">
    <property type="entry name" value="Aminoglycoside_PTrfase"/>
</dbReference>
<gene>
    <name evidence="2" type="ORF">ACFOMD_01945</name>
</gene>
<proteinExistence type="predicted"/>
<evidence type="ECO:0000313" key="2">
    <source>
        <dbReference type="EMBL" id="MFC3711313.1"/>
    </source>
</evidence>
<organism evidence="2 3">
    <name type="scientific">Sphingoaurantiacus capsulatus</name>
    <dbReference type="NCBI Taxonomy" id="1771310"/>
    <lineage>
        <taxon>Bacteria</taxon>
        <taxon>Pseudomonadati</taxon>
        <taxon>Pseudomonadota</taxon>
        <taxon>Alphaproteobacteria</taxon>
        <taxon>Sphingomonadales</taxon>
        <taxon>Sphingosinicellaceae</taxon>
        <taxon>Sphingoaurantiacus</taxon>
    </lineage>
</organism>
<dbReference type="CDD" id="cd05154">
    <property type="entry name" value="ACAD10_11_N-like"/>
    <property type="match status" value="1"/>
</dbReference>
<reference evidence="3" key="1">
    <citation type="journal article" date="2019" name="Int. J. Syst. Evol. Microbiol.">
        <title>The Global Catalogue of Microorganisms (GCM) 10K type strain sequencing project: providing services to taxonomists for standard genome sequencing and annotation.</title>
        <authorList>
            <consortium name="The Broad Institute Genomics Platform"/>
            <consortium name="The Broad Institute Genome Sequencing Center for Infectious Disease"/>
            <person name="Wu L."/>
            <person name="Ma J."/>
        </authorList>
    </citation>
    <scope>NUCLEOTIDE SEQUENCE [LARGE SCALE GENOMIC DNA]</scope>
    <source>
        <strain evidence="3">KCTC 42644</strain>
    </source>
</reference>
<accession>A0ABV7X7Z6</accession>
<protein>
    <submittedName>
        <fullName evidence="2">Phosphotransferase family protein</fullName>
    </submittedName>
</protein>
<dbReference type="Gene3D" id="3.90.1200.10">
    <property type="match status" value="1"/>
</dbReference>
<feature type="domain" description="Aminoglycoside phosphotransferase" evidence="1">
    <location>
        <begin position="26"/>
        <end position="271"/>
    </location>
</feature>
<dbReference type="RefSeq" id="WP_380855978.1">
    <property type="nucleotide sequence ID" value="NZ_JBHRXV010000001.1"/>
</dbReference>
<dbReference type="PANTHER" id="PTHR21310">
    <property type="entry name" value="AMINOGLYCOSIDE PHOSPHOTRANSFERASE-RELATED-RELATED"/>
    <property type="match status" value="1"/>
</dbReference>